<name>A0A1I2Z556_9EURY</name>
<dbReference type="OrthoDB" id="43458at2157"/>
<organism evidence="5 6">
    <name type="scientific">Halorubrum aquaticum</name>
    <dbReference type="NCBI Taxonomy" id="387340"/>
    <lineage>
        <taxon>Archaea</taxon>
        <taxon>Methanobacteriati</taxon>
        <taxon>Methanobacteriota</taxon>
        <taxon>Stenosarchaea group</taxon>
        <taxon>Halobacteria</taxon>
        <taxon>Halobacteriales</taxon>
        <taxon>Haloferacaceae</taxon>
        <taxon>Halorubrum</taxon>
    </lineage>
</organism>
<accession>A0A1I2Z556</accession>
<dbReference type="Gene3D" id="3.90.1150.10">
    <property type="entry name" value="Aspartate Aminotransferase, domain 1"/>
    <property type="match status" value="1"/>
</dbReference>
<dbReference type="GO" id="GO:0019346">
    <property type="term" value="P:transsulfuration"/>
    <property type="evidence" value="ECO:0007669"/>
    <property type="project" value="InterPro"/>
</dbReference>
<dbReference type="Proteomes" id="UP000323537">
    <property type="component" value="Unassembled WGS sequence"/>
</dbReference>
<evidence type="ECO:0000256" key="1">
    <source>
        <dbReference type="ARBA" id="ARBA00001933"/>
    </source>
</evidence>
<dbReference type="GO" id="GO:0004123">
    <property type="term" value="F:cystathionine gamma-lyase activity"/>
    <property type="evidence" value="ECO:0007669"/>
    <property type="project" value="TreeGrafter"/>
</dbReference>
<reference evidence="5 6" key="1">
    <citation type="submission" date="2016-10" db="EMBL/GenBank/DDBJ databases">
        <authorList>
            <person name="Varghese N."/>
            <person name="Submissions S."/>
        </authorList>
    </citation>
    <scope>NUCLEOTIDE SEQUENCE [LARGE SCALE GENOMIC DNA]</scope>
    <source>
        <strain evidence="5 6">CGMCC 1.6377</strain>
    </source>
</reference>
<feature type="compositionally biased region" description="Basic and acidic residues" evidence="4">
    <location>
        <begin position="1"/>
        <end position="21"/>
    </location>
</feature>
<gene>
    <name evidence="5" type="ORF">SAMN04488066_101215</name>
</gene>
<proteinExistence type="inferred from homology"/>
<dbReference type="Gene3D" id="3.40.640.10">
    <property type="entry name" value="Type I PLP-dependent aspartate aminotransferase-like (Major domain)"/>
    <property type="match status" value="1"/>
</dbReference>
<dbReference type="PANTHER" id="PTHR11808">
    <property type="entry name" value="TRANS-SULFURATION ENZYME FAMILY MEMBER"/>
    <property type="match status" value="1"/>
</dbReference>
<dbReference type="CDD" id="cd00614">
    <property type="entry name" value="CGS_like"/>
    <property type="match status" value="1"/>
</dbReference>
<dbReference type="AlphaFoldDB" id="A0A1I2Z556"/>
<dbReference type="InterPro" id="IPR015422">
    <property type="entry name" value="PyrdxlP-dep_Trfase_small"/>
</dbReference>
<feature type="region of interest" description="Disordered" evidence="4">
    <location>
        <begin position="1"/>
        <end position="32"/>
    </location>
</feature>
<dbReference type="GO" id="GO:0030170">
    <property type="term" value="F:pyridoxal phosphate binding"/>
    <property type="evidence" value="ECO:0007669"/>
    <property type="project" value="InterPro"/>
</dbReference>
<comment type="cofactor">
    <cofactor evidence="1">
        <name>pyridoxal 5'-phosphate</name>
        <dbReference type="ChEBI" id="CHEBI:597326"/>
    </cofactor>
</comment>
<dbReference type="InterPro" id="IPR015421">
    <property type="entry name" value="PyrdxlP-dep_Trfase_major"/>
</dbReference>
<keyword evidence="3" id="KW-0663">Pyridoxal phosphate</keyword>
<dbReference type="EMBL" id="FOPZ01000001">
    <property type="protein sequence ID" value="SFH32709.1"/>
    <property type="molecule type" value="Genomic_DNA"/>
</dbReference>
<keyword evidence="5" id="KW-0456">Lyase</keyword>
<dbReference type="FunFam" id="3.90.1150.10:FF:000033">
    <property type="entry name" value="Cystathionine gamma-synthase"/>
    <property type="match status" value="1"/>
</dbReference>
<comment type="similarity">
    <text evidence="2">Belongs to the trans-sulfuration enzymes family.</text>
</comment>
<dbReference type="GO" id="GO:0005737">
    <property type="term" value="C:cytoplasm"/>
    <property type="evidence" value="ECO:0007669"/>
    <property type="project" value="TreeGrafter"/>
</dbReference>
<dbReference type="FunFam" id="3.40.640.10:FF:000009">
    <property type="entry name" value="Cystathionine gamma-synthase homolog"/>
    <property type="match status" value="1"/>
</dbReference>
<dbReference type="Pfam" id="PF01053">
    <property type="entry name" value="Cys_Met_Meta_PP"/>
    <property type="match status" value="1"/>
</dbReference>
<dbReference type="GO" id="GO:0009086">
    <property type="term" value="P:methionine biosynthetic process"/>
    <property type="evidence" value="ECO:0007669"/>
    <property type="project" value="UniProtKB-ARBA"/>
</dbReference>
<sequence>MEDPSERSDHAFETEAVHAGEEPDLGPGGTGDLVSPIHLSSTFAMDEAGDPSHGYKYSRLGNPTREALEHRVAALSDAEHAMTFASGMAAIATTCLSVLGSGDHVVAFDGIYGGTKVFFDDYLTEHFDVTVDYVDATDTDVVADAVTPETALFWMESPTNPLLKLCDIEAIGGIADRHGARLVVDNTFATPYFQRPLALGADVSVYSTTKYLNGHTDSIGGAVVTNDDGLAEQVRFVQEYALGAMLSPFDCYLVLRGSKTLPLRMRQHEANAKRVANYLSEHEKVTTVHYPGLDTHPGHDLATRQMDGFGGVVSFEIDGGAAEARAFVESLDLFTLAVSLGSVESLIEHPASMSASYVPEEERLASGITDSLIRAPIGTESADDLIADLERGLGYL</sequence>
<dbReference type="PIRSF" id="PIRSF001434">
    <property type="entry name" value="CGS"/>
    <property type="match status" value="1"/>
</dbReference>
<dbReference type="PANTHER" id="PTHR11808:SF15">
    <property type="entry name" value="CYSTATHIONINE GAMMA-LYASE"/>
    <property type="match status" value="1"/>
</dbReference>
<dbReference type="SUPFAM" id="SSF53383">
    <property type="entry name" value="PLP-dependent transferases"/>
    <property type="match status" value="1"/>
</dbReference>
<dbReference type="InterPro" id="IPR000277">
    <property type="entry name" value="Cys/Met-Metab_PyrdxlP-dep_enz"/>
</dbReference>
<dbReference type="RefSeq" id="WP_149783006.1">
    <property type="nucleotide sequence ID" value="NZ_BAAADP010000001.1"/>
</dbReference>
<protein>
    <submittedName>
        <fullName evidence="5">Cystathionine gamma-lyase</fullName>
    </submittedName>
</protein>
<evidence type="ECO:0000256" key="2">
    <source>
        <dbReference type="ARBA" id="ARBA00009077"/>
    </source>
</evidence>
<dbReference type="GO" id="GO:0019343">
    <property type="term" value="P:cysteine biosynthetic process via cystathionine"/>
    <property type="evidence" value="ECO:0007669"/>
    <property type="project" value="TreeGrafter"/>
</dbReference>
<evidence type="ECO:0000256" key="4">
    <source>
        <dbReference type="SAM" id="MobiDB-lite"/>
    </source>
</evidence>
<evidence type="ECO:0000313" key="6">
    <source>
        <dbReference type="Proteomes" id="UP000323537"/>
    </source>
</evidence>
<evidence type="ECO:0000313" key="5">
    <source>
        <dbReference type="EMBL" id="SFH32709.1"/>
    </source>
</evidence>
<keyword evidence="6" id="KW-1185">Reference proteome</keyword>
<evidence type="ECO:0000256" key="3">
    <source>
        <dbReference type="ARBA" id="ARBA00022898"/>
    </source>
</evidence>
<dbReference type="InterPro" id="IPR015424">
    <property type="entry name" value="PyrdxlP-dep_Trfase"/>
</dbReference>